<dbReference type="PANTHER" id="PTHR48106">
    <property type="entry name" value="QUINONE OXIDOREDUCTASE PIG3-RELATED"/>
    <property type="match status" value="1"/>
</dbReference>
<dbReference type="InterPro" id="IPR011032">
    <property type="entry name" value="GroES-like_sf"/>
</dbReference>
<reference evidence="4" key="1">
    <citation type="submission" date="2020-03" db="EMBL/GenBank/DDBJ databases">
        <title>Molecular networking-based the target discovery of potent antiproliferative macrolactams: 5/6/7/16 polycyclic ansamycins and glycosylated trienomycin from Streptomyces cacaoi subsp. asoensis.</title>
        <authorList>
            <person name="Liu L.-L."/>
        </authorList>
    </citation>
    <scope>NUCLEOTIDE SEQUENCE [LARGE SCALE GENOMIC DNA]</scope>
    <source>
        <strain evidence="4">H2S5</strain>
    </source>
</reference>
<dbReference type="InterPro" id="IPR020843">
    <property type="entry name" value="ER"/>
</dbReference>
<dbReference type="InterPro" id="IPR013154">
    <property type="entry name" value="ADH-like_N"/>
</dbReference>
<feature type="domain" description="Enoyl reductase (ER)" evidence="3">
    <location>
        <begin position="10"/>
        <end position="335"/>
    </location>
</feature>
<evidence type="ECO:0000256" key="1">
    <source>
        <dbReference type="ARBA" id="ARBA00022857"/>
    </source>
</evidence>
<dbReference type="Pfam" id="PF00107">
    <property type="entry name" value="ADH_zinc_N"/>
    <property type="match status" value="1"/>
</dbReference>
<dbReference type="InterPro" id="IPR036291">
    <property type="entry name" value="NAD(P)-bd_dom_sf"/>
</dbReference>
<dbReference type="Gene3D" id="3.40.50.720">
    <property type="entry name" value="NAD(P)-binding Rossmann-like Domain"/>
    <property type="match status" value="1"/>
</dbReference>
<dbReference type="Gene3D" id="3.90.180.10">
    <property type="entry name" value="Medium-chain alcohol dehydrogenases, catalytic domain"/>
    <property type="match status" value="1"/>
</dbReference>
<evidence type="ECO:0000313" key="4">
    <source>
        <dbReference type="EMBL" id="QJT02528.1"/>
    </source>
</evidence>
<dbReference type="AlphaFoldDB" id="A0A6M4WR12"/>
<dbReference type="PROSITE" id="PS01162">
    <property type="entry name" value="QOR_ZETA_CRYSTAL"/>
    <property type="match status" value="1"/>
</dbReference>
<proteinExistence type="predicted"/>
<dbReference type="RefSeq" id="WP_171398046.1">
    <property type="nucleotide sequence ID" value="NZ_CP049838.1"/>
</dbReference>
<evidence type="ECO:0000259" key="3">
    <source>
        <dbReference type="SMART" id="SM00829"/>
    </source>
</evidence>
<name>A0A6M4WR12_9ACTN</name>
<keyword evidence="2" id="KW-0560">Oxidoreductase</keyword>
<protein>
    <submittedName>
        <fullName evidence="4">Zinc-binding dehydrogenase</fullName>
    </submittedName>
</protein>
<keyword evidence="1" id="KW-0521">NADP</keyword>
<sequence length="337" mass="34055">MRAAQVKAFGGPEVLATVELPDPVPGPGELLIEVAHADTIFVETQVRTGLFRAYFPVEPPYVPGGGVAGTVTAVGAGVDAGWVGRRVTSFVDGSYAERVTAPVTAPTPVPDGVDLRTAAALVHDGVTAAGLLENTAVAPGDRVLILGASGGMGTLLIQLARARGARVVAAARGARKSALVRELGADAVVDVSERDWVERAREALGRPGPIRATETAAETAAEAAADVVLDGVGGELGLAAFPLTADGGRFSAHGAPSGGFAAVDVTEAERRGITLFGIGDVQFGAAEAHRLTAHVLAEAAAGRLRPVIGAQFPLTEAAAAHAAIEGRELIGKVVLGM</sequence>
<dbReference type="Pfam" id="PF08240">
    <property type="entry name" value="ADH_N"/>
    <property type="match status" value="1"/>
</dbReference>
<dbReference type="InterPro" id="IPR002364">
    <property type="entry name" value="Quin_OxRdtase/zeta-crystal_CS"/>
</dbReference>
<dbReference type="Proteomes" id="UP000502665">
    <property type="component" value="Chromosome"/>
</dbReference>
<accession>A0A6M4WR12</accession>
<dbReference type="GO" id="GO:0008270">
    <property type="term" value="F:zinc ion binding"/>
    <property type="evidence" value="ECO:0007669"/>
    <property type="project" value="InterPro"/>
</dbReference>
<evidence type="ECO:0000313" key="5">
    <source>
        <dbReference type="Proteomes" id="UP000502665"/>
    </source>
</evidence>
<dbReference type="InterPro" id="IPR013149">
    <property type="entry name" value="ADH-like_C"/>
</dbReference>
<gene>
    <name evidence="4" type="ORF">G9272_21265</name>
</gene>
<organism evidence="4 5">
    <name type="scientific">Streptomyces asoensis</name>
    <dbReference type="NCBI Taxonomy" id="249586"/>
    <lineage>
        <taxon>Bacteria</taxon>
        <taxon>Bacillati</taxon>
        <taxon>Actinomycetota</taxon>
        <taxon>Actinomycetes</taxon>
        <taxon>Kitasatosporales</taxon>
        <taxon>Streptomycetaceae</taxon>
        <taxon>Streptomyces</taxon>
    </lineage>
</organism>
<keyword evidence="5" id="KW-1185">Reference proteome</keyword>
<dbReference type="SUPFAM" id="SSF50129">
    <property type="entry name" value="GroES-like"/>
    <property type="match status" value="1"/>
</dbReference>
<evidence type="ECO:0000256" key="2">
    <source>
        <dbReference type="ARBA" id="ARBA00023002"/>
    </source>
</evidence>
<dbReference type="GO" id="GO:0070402">
    <property type="term" value="F:NADPH binding"/>
    <property type="evidence" value="ECO:0007669"/>
    <property type="project" value="TreeGrafter"/>
</dbReference>
<dbReference type="SUPFAM" id="SSF51735">
    <property type="entry name" value="NAD(P)-binding Rossmann-fold domains"/>
    <property type="match status" value="1"/>
</dbReference>
<dbReference type="EMBL" id="CP049838">
    <property type="protein sequence ID" value="QJT02528.1"/>
    <property type="molecule type" value="Genomic_DNA"/>
</dbReference>
<dbReference type="SMART" id="SM00829">
    <property type="entry name" value="PKS_ER"/>
    <property type="match status" value="1"/>
</dbReference>
<dbReference type="GO" id="GO:0016651">
    <property type="term" value="F:oxidoreductase activity, acting on NAD(P)H"/>
    <property type="evidence" value="ECO:0007669"/>
    <property type="project" value="TreeGrafter"/>
</dbReference>